<dbReference type="GO" id="GO:0008705">
    <property type="term" value="F:methionine synthase activity"/>
    <property type="evidence" value="ECO:0007669"/>
    <property type="project" value="TreeGrafter"/>
</dbReference>
<dbReference type="GO" id="GO:0031419">
    <property type="term" value="F:cobalamin binding"/>
    <property type="evidence" value="ECO:0007669"/>
    <property type="project" value="InterPro"/>
</dbReference>
<evidence type="ECO:0000313" key="6">
    <source>
        <dbReference type="Proteomes" id="UP000010797"/>
    </source>
</evidence>
<dbReference type="InterPro" id="IPR036724">
    <property type="entry name" value="Cobalamin-bd_sf"/>
</dbReference>
<dbReference type="SUPFAM" id="SSF52242">
    <property type="entry name" value="Cobalamin (vitamin B12)-binding domain"/>
    <property type="match status" value="1"/>
</dbReference>
<dbReference type="GO" id="GO:0046872">
    <property type="term" value="F:metal ion binding"/>
    <property type="evidence" value="ECO:0007669"/>
    <property type="project" value="UniProtKB-KW"/>
</dbReference>
<dbReference type="InterPro" id="IPR006158">
    <property type="entry name" value="Cobalamin-bd"/>
</dbReference>
<evidence type="ECO:0000313" key="5">
    <source>
        <dbReference type="EMBL" id="AGA69460.1"/>
    </source>
</evidence>
<dbReference type="SUPFAM" id="SSF47644">
    <property type="entry name" value="Methionine synthase domain"/>
    <property type="match status" value="1"/>
</dbReference>
<feature type="domain" description="B12-binding" evidence="3">
    <location>
        <begin position="85"/>
        <end position="212"/>
    </location>
</feature>
<dbReference type="KEGG" id="ddl:Desdi_2015"/>
<dbReference type="PROSITE" id="PS51332">
    <property type="entry name" value="B12_BINDING"/>
    <property type="match status" value="1"/>
</dbReference>
<dbReference type="RefSeq" id="WP_015262441.1">
    <property type="nucleotide sequence ID" value="NC_019903.1"/>
</dbReference>
<dbReference type="InterPro" id="IPR050554">
    <property type="entry name" value="Met_Synthase/Corrinoid"/>
</dbReference>
<dbReference type="Pfam" id="PF02310">
    <property type="entry name" value="B12-binding"/>
    <property type="match status" value="1"/>
</dbReference>
<protein>
    <submittedName>
        <fullName evidence="5">Putative cobalamin binding protein</fullName>
    </submittedName>
</protein>
<evidence type="ECO:0000259" key="3">
    <source>
        <dbReference type="PROSITE" id="PS51332"/>
    </source>
</evidence>
<keyword evidence="2" id="KW-0170">Cobalt</keyword>
<dbReference type="eggNOG" id="COG5012">
    <property type="taxonomic scope" value="Bacteria"/>
</dbReference>
<dbReference type="GO" id="GO:0005829">
    <property type="term" value="C:cytosol"/>
    <property type="evidence" value="ECO:0007669"/>
    <property type="project" value="TreeGrafter"/>
</dbReference>
<accession>L0F8V6</accession>
<dbReference type="OrthoDB" id="9783599at2"/>
<organism evidence="5 6">
    <name type="scientific">Desulfitobacterium dichloroeliminans (strain LMG P-21439 / DCA1)</name>
    <dbReference type="NCBI Taxonomy" id="871963"/>
    <lineage>
        <taxon>Bacteria</taxon>
        <taxon>Bacillati</taxon>
        <taxon>Bacillota</taxon>
        <taxon>Clostridia</taxon>
        <taxon>Eubacteriales</taxon>
        <taxon>Desulfitobacteriaceae</taxon>
        <taxon>Desulfitobacterium</taxon>
    </lineage>
</organism>
<name>L0F8V6_DESDL</name>
<dbReference type="AlphaFoldDB" id="L0F8V6"/>
<dbReference type="GO" id="GO:0050667">
    <property type="term" value="P:homocysteine metabolic process"/>
    <property type="evidence" value="ECO:0007669"/>
    <property type="project" value="TreeGrafter"/>
</dbReference>
<dbReference type="SMART" id="SM01018">
    <property type="entry name" value="B12-binding_2"/>
    <property type="match status" value="1"/>
</dbReference>
<dbReference type="HOGENOM" id="CLU_082102_1_0_9"/>
<dbReference type="Gene3D" id="3.40.50.280">
    <property type="entry name" value="Cobalamin-binding domain"/>
    <property type="match status" value="1"/>
</dbReference>
<dbReference type="PROSITE" id="PS51337">
    <property type="entry name" value="B12_BINDING_NTER"/>
    <property type="match status" value="1"/>
</dbReference>
<dbReference type="InterPro" id="IPR003759">
    <property type="entry name" value="Cbl-bd_cap"/>
</dbReference>
<gene>
    <name evidence="5" type="ordered locus">Desdi_2015</name>
</gene>
<dbReference type="PANTHER" id="PTHR45833:SF1">
    <property type="entry name" value="METHIONINE SYNTHASE"/>
    <property type="match status" value="1"/>
</dbReference>
<proteinExistence type="predicted"/>
<dbReference type="GO" id="GO:0046653">
    <property type="term" value="P:tetrahydrofolate metabolic process"/>
    <property type="evidence" value="ECO:0007669"/>
    <property type="project" value="TreeGrafter"/>
</dbReference>
<dbReference type="Gene3D" id="1.10.1240.10">
    <property type="entry name" value="Methionine synthase domain"/>
    <property type="match status" value="1"/>
</dbReference>
<evidence type="ECO:0000259" key="4">
    <source>
        <dbReference type="PROSITE" id="PS51337"/>
    </source>
</evidence>
<dbReference type="STRING" id="871963.Desdi_2015"/>
<dbReference type="PANTHER" id="PTHR45833">
    <property type="entry name" value="METHIONINE SYNTHASE"/>
    <property type="match status" value="1"/>
</dbReference>
<keyword evidence="1" id="KW-0479">Metal-binding</keyword>
<dbReference type="Proteomes" id="UP000010797">
    <property type="component" value="Chromosome"/>
</dbReference>
<dbReference type="Pfam" id="PF02607">
    <property type="entry name" value="B12-binding_2"/>
    <property type="match status" value="1"/>
</dbReference>
<evidence type="ECO:0000256" key="2">
    <source>
        <dbReference type="ARBA" id="ARBA00023285"/>
    </source>
</evidence>
<feature type="domain" description="B12-binding N-terminal" evidence="4">
    <location>
        <begin position="1"/>
        <end position="85"/>
    </location>
</feature>
<dbReference type="EMBL" id="CP003344">
    <property type="protein sequence ID" value="AGA69460.1"/>
    <property type="molecule type" value="Genomic_DNA"/>
</dbReference>
<evidence type="ECO:0000256" key="1">
    <source>
        <dbReference type="ARBA" id="ARBA00022723"/>
    </source>
</evidence>
<sequence>MDDELLNALADLDEEKTIALVQRHLSEGDSPLKVVEICQLGVEIVGQRYCNGEYYLSDLIMSEEILREVMVILEPLITSEVPANGMTIILGTIEGDIHDLGKNIIHYMLKSSGFRVIDLGVDVSPEAFVRAVNETKAPVIGISVLLSFCISAVKRVVDLLSEAGLRDQVKIIAGGYPVNEIVKDYTGVDYYTNDITNLFDICQKIKAETSFSVGDSRR</sequence>
<keyword evidence="6" id="KW-1185">Reference proteome</keyword>
<reference evidence="6" key="1">
    <citation type="submission" date="2012-02" db="EMBL/GenBank/DDBJ databases">
        <title>Complete sequence of Desulfitobacterium dichloroeliminans LMG P-21439.</title>
        <authorList>
            <person name="Lucas S."/>
            <person name="Han J."/>
            <person name="Lapidus A."/>
            <person name="Cheng J.-F."/>
            <person name="Goodwin L."/>
            <person name="Pitluck S."/>
            <person name="Peters L."/>
            <person name="Ovchinnikova G."/>
            <person name="Teshima H."/>
            <person name="Detter J.C."/>
            <person name="Han C."/>
            <person name="Tapia R."/>
            <person name="Land M."/>
            <person name="Hauser L."/>
            <person name="Kyrpides N."/>
            <person name="Ivanova N."/>
            <person name="Pagani I."/>
            <person name="Kruse T."/>
            <person name="de Vos W.M."/>
            <person name="Boon N."/>
            <person name="Smidt H."/>
            <person name="Woyke T."/>
        </authorList>
    </citation>
    <scope>NUCLEOTIDE SEQUENCE [LARGE SCALE GENOMIC DNA]</scope>
    <source>
        <strain evidence="6">LMG P-21439 / DCA1</strain>
    </source>
</reference>
<dbReference type="InterPro" id="IPR036594">
    <property type="entry name" value="Meth_synthase_dom"/>
</dbReference>